<feature type="binding site" description="axial binding residue" evidence="12">
    <location>
        <position position="465"/>
    </location>
    <ligand>
        <name>heme</name>
        <dbReference type="ChEBI" id="CHEBI:30413"/>
    </ligand>
    <ligandPart>
        <name>Fe</name>
        <dbReference type="ChEBI" id="CHEBI:18248"/>
    </ligandPart>
</feature>
<dbReference type="InterPro" id="IPR017972">
    <property type="entry name" value="Cyt_P450_CS"/>
</dbReference>
<sequence length="521" mass="59850">MKELSGILSLDGHSLPNSLVAGLTVLLAWFIVLCLYRLYFSPTAHFPGPKLAALTQWYEVYYDVYLNGQFTLHVKELHKKYGPIVRINPWELSINDPEFYETIYSTTSRFDKVPEHQWWGNAATSAQSTVSHDLHRLRRAAQNPFFSKRQISLYAPEIQARADKLCNRLNSEYKDNEKVLQMTSVLGCFTADTVTEYAFAKDYKYLDSPDFQARFVKTMQELGKNMHVLMLFPWLLSILVALPEWFVTKLDHQIGEIFAFQADIKKQILDVKAGRNEAHRHASHPTILKELIDSNLPPQEKTMERLQHEGQVIVGAGLETVKWTMCVAIFHVLDKPEIKQRLDAELLKAWPDIDDPPKLTDLESLPYLTAVIQEALRLSYGVAFRLPRTSSAPIQYKSYTIPPGTPFSTSIYYLHHNEDVFPSSNTFEPSRWLADSITGRPPLGPDGEKLLTRYLNPFSRGTRQCLGMHLAWAEMYLCLANLFRRCEIELYQTTEKDVTMHSEQFLALPHPDSKGIRVLIR</sequence>
<organism evidence="15 16">
    <name type="scientific">Hyaloscypha bicolor E</name>
    <dbReference type="NCBI Taxonomy" id="1095630"/>
    <lineage>
        <taxon>Eukaryota</taxon>
        <taxon>Fungi</taxon>
        <taxon>Dikarya</taxon>
        <taxon>Ascomycota</taxon>
        <taxon>Pezizomycotina</taxon>
        <taxon>Leotiomycetes</taxon>
        <taxon>Helotiales</taxon>
        <taxon>Hyaloscyphaceae</taxon>
        <taxon>Hyaloscypha</taxon>
        <taxon>Hyaloscypha bicolor</taxon>
    </lineage>
</organism>
<dbReference type="InParanoid" id="A0A2J6TUZ4"/>
<keyword evidence="16" id="KW-1185">Reference proteome</keyword>
<keyword evidence="9 12" id="KW-0408">Iron</keyword>
<reference evidence="15 16" key="1">
    <citation type="submission" date="2016-04" db="EMBL/GenBank/DDBJ databases">
        <title>A degradative enzymes factory behind the ericoid mycorrhizal symbiosis.</title>
        <authorList>
            <consortium name="DOE Joint Genome Institute"/>
            <person name="Martino E."/>
            <person name="Morin E."/>
            <person name="Grelet G."/>
            <person name="Kuo A."/>
            <person name="Kohler A."/>
            <person name="Daghino S."/>
            <person name="Barry K."/>
            <person name="Choi C."/>
            <person name="Cichocki N."/>
            <person name="Clum A."/>
            <person name="Copeland A."/>
            <person name="Hainaut M."/>
            <person name="Haridas S."/>
            <person name="Labutti K."/>
            <person name="Lindquist E."/>
            <person name="Lipzen A."/>
            <person name="Khouja H.-R."/>
            <person name="Murat C."/>
            <person name="Ohm R."/>
            <person name="Olson A."/>
            <person name="Spatafora J."/>
            <person name="Veneault-Fourrey C."/>
            <person name="Henrissat B."/>
            <person name="Grigoriev I."/>
            <person name="Martin F."/>
            <person name="Perotto S."/>
        </authorList>
    </citation>
    <scope>NUCLEOTIDE SEQUENCE [LARGE SCALE GENOMIC DNA]</scope>
    <source>
        <strain evidence="15 16">E</strain>
    </source>
</reference>
<dbReference type="RefSeq" id="XP_024743715.1">
    <property type="nucleotide sequence ID" value="XM_024876567.1"/>
</dbReference>
<evidence type="ECO:0000256" key="14">
    <source>
        <dbReference type="SAM" id="Phobius"/>
    </source>
</evidence>
<proteinExistence type="inferred from homology"/>
<feature type="transmembrane region" description="Helical" evidence="14">
    <location>
        <begin position="20"/>
        <end position="40"/>
    </location>
</feature>
<feature type="transmembrane region" description="Helical" evidence="14">
    <location>
        <begin position="228"/>
        <end position="247"/>
    </location>
</feature>
<dbReference type="GO" id="GO:0005506">
    <property type="term" value="F:iron ion binding"/>
    <property type="evidence" value="ECO:0007669"/>
    <property type="project" value="InterPro"/>
</dbReference>
<keyword evidence="11 14" id="KW-0472">Membrane</keyword>
<evidence type="ECO:0000256" key="9">
    <source>
        <dbReference type="ARBA" id="ARBA00023004"/>
    </source>
</evidence>
<dbReference type="AlphaFoldDB" id="A0A2J6TUZ4"/>
<dbReference type="InterPro" id="IPR036396">
    <property type="entry name" value="Cyt_P450_sf"/>
</dbReference>
<evidence type="ECO:0000256" key="7">
    <source>
        <dbReference type="ARBA" id="ARBA00022989"/>
    </source>
</evidence>
<dbReference type="PANTHER" id="PTHR24305:SF157">
    <property type="entry name" value="N-ACETYLTRYPTOPHAN 6-HYDROXYLASE IVOC-RELATED"/>
    <property type="match status" value="1"/>
</dbReference>
<dbReference type="Proteomes" id="UP000235371">
    <property type="component" value="Unassembled WGS sequence"/>
</dbReference>
<evidence type="ECO:0000256" key="4">
    <source>
        <dbReference type="ARBA" id="ARBA00022617"/>
    </source>
</evidence>
<dbReference type="STRING" id="1095630.A0A2J6TUZ4"/>
<evidence type="ECO:0000256" key="2">
    <source>
        <dbReference type="ARBA" id="ARBA00004167"/>
    </source>
</evidence>
<dbReference type="PRINTS" id="PR00463">
    <property type="entry name" value="EP450I"/>
</dbReference>
<comment type="similarity">
    <text evidence="3 13">Belongs to the cytochrome P450 family.</text>
</comment>
<evidence type="ECO:0000256" key="6">
    <source>
        <dbReference type="ARBA" id="ARBA00022723"/>
    </source>
</evidence>
<dbReference type="GO" id="GO:0020037">
    <property type="term" value="F:heme binding"/>
    <property type="evidence" value="ECO:0007669"/>
    <property type="project" value="InterPro"/>
</dbReference>
<dbReference type="PROSITE" id="PS00086">
    <property type="entry name" value="CYTOCHROME_P450"/>
    <property type="match status" value="1"/>
</dbReference>
<evidence type="ECO:0000256" key="13">
    <source>
        <dbReference type="RuleBase" id="RU000461"/>
    </source>
</evidence>
<dbReference type="PANTHER" id="PTHR24305">
    <property type="entry name" value="CYTOCHROME P450"/>
    <property type="match status" value="1"/>
</dbReference>
<dbReference type="Gene3D" id="1.10.630.10">
    <property type="entry name" value="Cytochrome P450"/>
    <property type="match status" value="1"/>
</dbReference>
<gene>
    <name evidence="15" type="ORF">K444DRAFT_551981</name>
</gene>
<keyword evidence="6 12" id="KW-0479">Metal-binding</keyword>
<dbReference type="FunFam" id="1.10.630.10:FF:000069">
    <property type="entry name" value="Cytochrome P450, putative (Eurofung)"/>
    <property type="match status" value="1"/>
</dbReference>
<comment type="subcellular location">
    <subcellularLocation>
        <location evidence="2">Membrane</location>
        <topology evidence="2">Single-pass membrane protein</topology>
    </subcellularLocation>
</comment>
<evidence type="ECO:0000256" key="8">
    <source>
        <dbReference type="ARBA" id="ARBA00023002"/>
    </source>
</evidence>
<evidence type="ECO:0000256" key="1">
    <source>
        <dbReference type="ARBA" id="ARBA00001971"/>
    </source>
</evidence>
<dbReference type="GO" id="GO:0016020">
    <property type="term" value="C:membrane"/>
    <property type="evidence" value="ECO:0007669"/>
    <property type="project" value="UniProtKB-SubCell"/>
</dbReference>
<evidence type="ECO:0000256" key="10">
    <source>
        <dbReference type="ARBA" id="ARBA00023033"/>
    </source>
</evidence>
<comment type="cofactor">
    <cofactor evidence="1 12">
        <name>heme</name>
        <dbReference type="ChEBI" id="CHEBI:30413"/>
    </cofactor>
</comment>
<dbReference type="SUPFAM" id="SSF48264">
    <property type="entry name" value="Cytochrome P450"/>
    <property type="match status" value="1"/>
</dbReference>
<dbReference type="GO" id="GO:0016705">
    <property type="term" value="F:oxidoreductase activity, acting on paired donors, with incorporation or reduction of molecular oxygen"/>
    <property type="evidence" value="ECO:0007669"/>
    <property type="project" value="InterPro"/>
</dbReference>
<evidence type="ECO:0000313" key="15">
    <source>
        <dbReference type="EMBL" id="PMD66811.1"/>
    </source>
</evidence>
<dbReference type="Pfam" id="PF00067">
    <property type="entry name" value="p450"/>
    <property type="match status" value="1"/>
</dbReference>
<keyword evidence="4 12" id="KW-0349">Heme</keyword>
<keyword evidence="7 14" id="KW-1133">Transmembrane helix</keyword>
<evidence type="ECO:0000256" key="3">
    <source>
        <dbReference type="ARBA" id="ARBA00010617"/>
    </source>
</evidence>
<evidence type="ECO:0000256" key="11">
    <source>
        <dbReference type="ARBA" id="ARBA00023136"/>
    </source>
</evidence>
<dbReference type="EMBL" id="KZ613743">
    <property type="protein sequence ID" value="PMD66811.1"/>
    <property type="molecule type" value="Genomic_DNA"/>
</dbReference>
<dbReference type="CDD" id="cd11062">
    <property type="entry name" value="CYP58-like"/>
    <property type="match status" value="1"/>
</dbReference>
<evidence type="ECO:0000256" key="12">
    <source>
        <dbReference type="PIRSR" id="PIRSR602401-1"/>
    </source>
</evidence>
<keyword evidence="5 14" id="KW-0812">Transmembrane</keyword>
<dbReference type="PRINTS" id="PR00385">
    <property type="entry name" value="P450"/>
</dbReference>
<dbReference type="InterPro" id="IPR002401">
    <property type="entry name" value="Cyt_P450_E_grp-I"/>
</dbReference>
<evidence type="ECO:0000313" key="16">
    <source>
        <dbReference type="Proteomes" id="UP000235371"/>
    </source>
</evidence>
<dbReference type="InterPro" id="IPR001128">
    <property type="entry name" value="Cyt_P450"/>
</dbReference>
<keyword evidence="10 13" id="KW-0503">Monooxygenase</keyword>
<name>A0A2J6TUZ4_9HELO</name>
<dbReference type="OrthoDB" id="3945418at2759"/>
<accession>A0A2J6TUZ4</accession>
<protein>
    <submittedName>
        <fullName evidence="15">Cytochrome P450</fullName>
    </submittedName>
</protein>
<dbReference type="GO" id="GO:0004497">
    <property type="term" value="F:monooxygenase activity"/>
    <property type="evidence" value="ECO:0007669"/>
    <property type="project" value="UniProtKB-KW"/>
</dbReference>
<keyword evidence="8 13" id="KW-0560">Oxidoreductase</keyword>
<evidence type="ECO:0000256" key="5">
    <source>
        <dbReference type="ARBA" id="ARBA00022692"/>
    </source>
</evidence>
<dbReference type="GeneID" id="36584646"/>
<dbReference type="InterPro" id="IPR050121">
    <property type="entry name" value="Cytochrome_P450_monoxygenase"/>
</dbReference>